<proteinExistence type="predicted"/>
<dbReference type="Proteomes" id="UP001174691">
    <property type="component" value="Unassembled WGS sequence"/>
</dbReference>
<comment type="caution">
    <text evidence="2">The sequence shown here is derived from an EMBL/GenBank/DDBJ whole genome shotgun (WGS) entry which is preliminary data.</text>
</comment>
<organism evidence="2 3">
    <name type="scientific">Coniochaeta hoffmannii</name>
    <dbReference type="NCBI Taxonomy" id="91930"/>
    <lineage>
        <taxon>Eukaryota</taxon>
        <taxon>Fungi</taxon>
        <taxon>Dikarya</taxon>
        <taxon>Ascomycota</taxon>
        <taxon>Pezizomycotina</taxon>
        <taxon>Sordariomycetes</taxon>
        <taxon>Sordariomycetidae</taxon>
        <taxon>Coniochaetales</taxon>
        <taxon>Coniochaetaceae</taxon>
        <taxon>Coniochaeta</taxon>
    </lineage>
</organism>
<protein>
    <submittedName>
        <fullName evidence="2">Uncharacterized protein</fullName>
    </submittedName>
</protein>
<reference evidence="2" key="1">
    <citation type="submission" date="2022-07" db="EMBL/GenBank/DDBJ databases">
        <title>Fungi with potential for degradation of polypropylene.</title>
        <authorList>
            <person name="Gostincar C."/>
        </authorList>
    </citation>
    <scope>NUCLEOTIDE SEQUENCE</scope>
    <source>
        <strain evidence="2">EXF-13287</strain>
    </source>
</reference>
<evidence type="ECO:0000313" key="3">
    <source>
        <dbReference type="Proteomes" id="UP001174691"/>
    </source>
</evidence>
<gene>
    <name evidence="2" type="ORF">NKR19_g10205</name>
</gene>
<feature type="compositionally biased region" description="Basic and acidic residues" evidence="1">
    <location>
        <begin position="10"/>
        <end position="22"/>
    </location>
</feature>
<evidence type="ECO:0000256" key="1">
    <source>
        <dbReference type="SAM" id="MobiDB-lite"/>
    </source>
</evidence>
<dbReference type="AlphaFoldDB" id="A0AA38R7S9"/>
<evidence type="ECO:0000313" key="2">
    <source>
        <dbReference type="EMBL" id="KAJ9129751.1"/>
    </source>
</evidence>
<accession>A0AA38R7S9</accession>
<name>A0AA38R7S9_9PEZI</name>
<dbReference type="EMBL" id="JANBVN010000307">
    <property type="protein sequence ID" value="KAJ9129751.1"/>
    <property type="molecule type" value="Genomic_DNA"/>
</dbReference>
<feature type="region of interest" description="Disordered" evidence="1">
    <location>
        <begin position="1"/>
        <end position="98"/>
    </location>
</feature>
<sequence length="355" mass="38715">MPPATRSAKRKADEAGLDEEHRPRRRPRARDERSYRGPARSTYLPPPRRITRQYASDHPGTVLHSLPMTGRLPEHNNKKKNNNSNNTPFHRPEPQPRPAQILCARPNWRAQFAQQLQAPPPGGPVVGSATQAVPPQTLLQAAHNAAMLQLAVRNFHPVPAGSALSQAPPRSWRATPDGPQAVAITSIRYGLLTDAAAAGPEDLGVLFVNVGTQTATTVHRDRRPGAEGGLFSTALYTSALGDGHPLLLRAPDVVPPLRMFPLGTGHALLGEGHPLLVRARLEHERRAVGPLVNEARPLVGNPRWRIEGEAEHEVMEGVARKLWGESRGRIRGGRDVPWAGNPAVRWGVGDDEEDN</sequence>
<keyword evidence="3" id="KW-1185">Reference proteome</keyword>